<feature type="coiled-coil region" evidence="6">
    <location>
        <begin position="346"/>
        <end position="398"/>
    </location>
</feature>
<feature type="signal peptide" evidence="7">
    <location>
        <begin position="1"/>
        <end position="20"/>
    </location>
</feature>
<keyword evidence="3" id="KW-0812">Transmembrane</keyword>
<evidence type="ECO:0000256" key="1">
    <source>
        <dbReference type="ARBA" id="ARBA00004442"/>
    </source>
</evidence>
<evidence type="ECO:0000256" key="3">
    <source>
        <dbReference type="ARBA" id="ARBA00022692"/>
    </source>
</evidence>
<keyword evidence="2" id="KW-1134">Transmembrane beta strand</keyword>
<keyword evidence="5" id="KW-0998">Cell outer membrane</keyword>
<comment type="subcellular location">
    <subcellularLocation>
        <location evidence="1">Cell outer membrane</location>
    </subcellularLocation>
</comment>
<evidence type="ECO:0000313" key="9">
    <source>
        <dbReference type="Proteomes" id="UP001597546"/>
    </source>
</evidence>
<dbReference type="RefSeq" id="WP_379042394.1">
    <property type="nucleotide sequence ID" value="NZ_JBHSKW010000022.1"/>
</dbReference>
<dbReference type="SUPFAM" id="SSF56954">
    <property type="entry name" value="Outer membrane efflux proteins (OEP)"/>
    <property type="match status" value="1"/>
</dbReference>
<protein>
    <submittedName>
        <fullName evidence="8">TolC family protein</fullName>
    </submittedName>
</protein>
<evidence type="ECO:0000256" key="5">
    <source>
        <dbReference type="ARBA" id="ARBA00023237"/>
    </source>
</evidence>
<evidence type="ECO:0000256" key="6">
    <source>
        <dbReference type="SAM" id="Coils"/>
    </source>
</evidence>
<keyword evidence="9" id="KW-1185">Reference proteome</keyword>
<dbReference type="Gene3D" id="1.20.1600.10">
    <property type="entry name" value="Outer membrane efflux proteins (OEP)"/>
    <property type="match status" value="1"/>
</dbReference>
<sequence>MRLGYYLLFLMVFFCSELKAQTLDTLTFTDFINIVKINHPVTVQAKLLADLAKARKTQALGGFDPKLDAEFDRKFYDGTEYYSFLTPQVKLPLWYGLELKGSYSQAEGSYLNPESKLPSEGLSYAGLSFQLGKGLLMDSRRAAFKQASIFEQSSQNEQVRILNDLFQDAAENFINWQNKYLTAQVYDNALGLARTRYEATRLGFLGGDKPAIDTVEAMVNVQQREVQWQQAQLELQQAKYMLSTFLWLTGNLPVDVEKLNIIPSNNIEVPLTAQTDIINNPKLLSYNFKISDLNIERRLKAESLKPELGVSLGLLNQGGSALRNINPTYWNENNKVNVRFSFPLTFSKARGDLAEAKIKIRQTELEQKVVENDLQNKLNQNNSELIVLQNQLNVLNRTYRASEQLLNGEEMKLRLGESSLFMVNSRESKLIEVKEKQLAVDAKLKKAQMKSLWLKGLLFELL</sequence>
<feature type="chain" id="PRO_5045969493" evidence="7">
    <location>
        <begin position="21"/>
        <end position="462"/>
    </location>
</feature>
<name>A0ABW5TPK8_9SPHI</name>
<keyword evidence="6" id="KW-0175">Coiled coil</keyword>
<proteinExistence type="predicted"/>
<dbReference type="PANTHER" id="PTHR30026:SF20">
    <property type="entry name" value="OUTER MEMBRANE PROTEIN TOLC"/>
    <property type="match status" value="1"/>
</dbReference>
<comment type="caution">
    <text evidence="8">The sequence shown here is derived from an EMBL/GenBank/DDBJ whole genome shotgun (WGS) entry which is preliminary data.</text>
</comment>
<accession>A0ABW5TPK8</accession>
<dbReference type="InterPro" id="IPR051906">
    <property type="entry name" value="TolC-like"/>
</dbReference>
<evidence type="ECO:0000256" key="2">
    <source>
        <dbReference type="ARBA" id="ARBA00022452"/>
    </source>
</evidence>
<evidence type="ECO:0000256" key="7">
    <source>
        <dbReference type="SAM" id="SignalP"/>
    </source>
</evidence>
<dbReference type="PANTHER" id="PTHR30026">
    <property type="entry name" value="OUTER MEMBRANE PROTEIN TOLC"/>
    <property type="match status" value="1"/>
</dbReference>
<reference evidence="9" key="1">
    <citation type="journal article" date="2019" name="Int. J. Syst. Evol. Microbiol.">
        <title>The Global Catalogue of Microorganisms (GCM) 10K type strain sequencing project: providing services to taxonomists for standard genome sequencing and annotation.</title>
        <authorList>
            <consortium name="The Broad Institute Genomics Platform"/>
            <consortium name="The Broad Institute Genome Sequencing Center for Infectious Disease"/>
            <person name="Wu L."/>
            <person name="Ma J."/>
        </authorList>
    </citation>
    <scope>NUCLEOTIDE SEQUENCE [LARGE SCALE GENOMIC DNA]</scope>
    <source>
        <strain evidence="9">KCTC 42456</strain>
    </source>
</reference>
<evidence type="ECO:0000256" key="4">
    <source>
        <dbReference type="ARBA" id="ARBA00023136"/>
    </source>
</evidence>
<keyword evidence="7" id="KW-0732">Signal</keyword>
<dbReference type="Proteomes" id="UP001597546">
    <property type="component" value="Unassembled WGS sequence"/>
</dbReference>
<dbReference type="EMBL" id="JBHULV010000011">
    <property type="protein sequence ID" value="MFD2730918.1"/>
    <property type="molecule type" value="Genomic_DNA"/>
</dbReference>
<evidence type="ECO:0000313" key="8">
    <source>
        <dbReference type="EMBL" id="MFD2730918.1"/>
    </source>
</evidence>
<keyword evidence="4" id="KW-0472">Membrane</keyword>
<organism evidence="8 9">
    <name type="scientific">Pedobacter alpinus</name>
    <dbReference type="NCBI Taxonomy" id="1590643"/>
    <lineage>
        <taxon>Bacteria</taxon>
        <taxon>Pseudomonadati</taxon>
        <taxon>Bacteroidota</taxon>
        <taxon>Sphingobacteriia</taxon>
        <taxon>Sphingobacteriales</taxon>
        <taxon>Sphingobacteriaceae</taxon>
        <taxon>Pedobacter</taxon>
    </lineage>
</organism>
<gene>
    <name evidence="8" type="ORF">ACFSSE_04310</name>
</gene>